<evidence type="ECO:0000313" key="7">
    <source>
        <dbReference type="Proteomes" id="UP000613011"/>
    </source>
</evidence>
<protein>
    <submittedName>
        <fullName evidence="6">Trypsin-like peptidase domain-containing protein</fullName>
    </submittedName>
</protein>
<dbReference type="Proteomes" id="UP000613011">
    <property type="component" value="Unassembled WGS sequence"/>
</dbReference>
<dbReference type="RefSeq" id="WP_201683974.1">
    <property type="nucleotide sequence ID" value="NZ_JAEQNA010000003.1"/>
</dbReference>
<evidence type="ECO:0000256" key="4">
    <source>
        <dbReference type="SAM" id="MobiDB-lite"/>
    </source>
</evidence>
<dbReference type="InterPro" id="IPR001940">
    <property type="entry name" value="Peptidase_S1C"/>
</dbReference>
<feature type="compositionally biased region" description="Polar residues" evidence="4">
    <location>
        <begin position="1"/>
        <end position="13"/>
    </location>
</feature>
<dbReference type="Pfam" id="PF13365">
    <property type="entry name" value="Trypsin_2"/>
    <property type="match status" value="1"/>
</dbReference>
<dbReference type="InterPro" id="IPR051201">
    <property type="entry name" value="Chloro_Bact_Ser_Proteases"/>
</dbReference>
<keyword evidence="5" id="KW-0472">Membrane</keyword>
<sequence>MRRTGLYSSSRPSGRSAEAGATGSHAAPQAAAPPPDAPTPAFTRTRRIRRPSSQELLWVMVLVLATLLAYSLSQRTEHRRITQDDINAAVLKTLETQPIPSEYARAYETIRPSVVRVVSYVGKDKLGGPLAAELRKRTDKPKPLGPAPADGNADEIEAGVGTGVVIIDKGVILTNLHVVSGADRIKVTFHDGMESTATITGVQPENDLAVLQAQKIPDDMIAATMRSTADLLPGDKVVAVGFPFGIGPSGSAGVVSGLKRVFKSPESNTEMRNLIQFDAAANPGNSGGPLVTMDGHLVGIVTAILNPTSARTFLGIGFAVPIENAATAAGLPPF</sequence>
<evidence type="ECO:0000256" key="3">
    <source>
        <dbReference type="ARBA" id="ARBA00022801"/>
    </source>
</evidence>
<dbReference type="GO" id="GO:0004252">
    <property type="term" value="F:serine-type endopeptidase activity"/>
    <property type="evidence" value="ECO:0007669"/>
    <property type="project" value="InterPro"/>
</dbReference>
<dbReference type="EMBL" id="JAEQNA010000003">
    <property type="protein sequence ID" value="MBL0420909.1"/>
    <property type="molecule type" value="Genomic_DNA"/>
</dbReference>
<dbReference type="InterPro" id="IPR009003">
    <property type="entry name" value="Peptidase_S1_PA"/>
</dbReference>
<reference evidence="6" key="1">
    <citation type="submission" date="2021-01" db="EMBL/GenBank/DDBJ databases">
        <title>Ramlibacter sp. strain AW1 16S ribosomal RNA gene Genome sequencing and assembly.</title>
        <authorList>
            <person name="Kang M."/>
        </authorList>
    </citation>
    <scope>NUCLEOTIDE SEQUENCE</scope>
    <source>
        <strain evidence="6">AW1</strain>
    </source>
</reference>
<dbReference type="Gene3D" id="2.40.10.10">
    <property type="entry name" value="Trypsin-like serine proteases"/>
    <property type="match status" value="2"/>
</dbReference>
<evidence type="ECO:0000256" key="5">
    <source>
        <dbReference type="SAM" id="Phobius"/>
    </source>
</evidence>
<comment type="caution">
    <text evidence="6">The sequence shown here is derived from an EMBL/GenBank/DDBJ whole genome shotgun (WGS) entry which is preliminary data.</text>
</comment>
<accession>A0A936ZG92</accession>
<gene>
    <name evidence="6" type="ORF">JI739_11180</name>
</gene>
<dbReference type="GO" id="GO:0006508">
    <property type="term" value="P:proteolysis"/>
    <property type="evidence" value="ECO:0007669"/>
    <property type="project" value="UniProtKB-KW"/>
</dbReference>
<dbReference type="InterPro" id="IPR043504">
    <property type="entry name" value="Peptidase_S1_PA_chymotrypsin"/>
</dbReference>
<evidence type="ECO:0000313" key="6">
    <source>
        <dbReference type="EMBL" id="MBL0420909.1"/>
    </source>
</evidence>
<evidence type="ECO:0000256" key="1">
    <source>
        <dbReference type="ARBA" id="ARBA00010541"/>
    </source>
</evidence>
<organism evidence="6 7">
    <name type="scientific">Ramlibacter aurantiacus</name>
    <dbReference type="NCBI Taxonomy" id="2801330"/>
    <lineage>
        <taxon>Bacteria</taxon>
        <taxon>Pseudomonadati</taxon>
        <taxon>Pseudomonadota</taxon>
        <taxon>Betaproteobacteria</taxon>
        <taxon>Burkholderiales</taxon>
        <taxon>Comamonadaceae</taxon>
        <taxon>Ramlibacter</taxon>
    </lineage>
</organism>
<dbReference type="PANTHER" id="PTHR43343">
    <property type="entry name" value="PEPTIDASE S12"/>
    <property type="match status" value="1"/>
</dbReference>
<name>A0A936ZG92_9BURK</name>
<keyword evidence="3" id="KW-0378">Hydrolase</keyword>
<keyword evidence="7" id="KW-1185">Reference proteome</keyword>
<keyword evidence="5" id="KW-1133">Transmembrane helix</keyword>
<evidence type="ECO:0000256" key="2">
    <source>
        <dbReference type="ARBA" id="ARBA00022670"/>
    </source>
</evidence>
<dbReference type="SUPFAM" id="SSF50494">
    <property type="entry name" value="Trypsin-like serine proteases"/>
    <property type="match status" value="1"/>
</dbReference>
<dbReference type="AlphaFoldDB" id="A0A936ZG92"/>
<keyword evidence="2" id="KW-0645">Protease</keyword>
<keyword evidence="5" id="KW-0812">Transmembrane</keyword>
<comment type="similarity">
    <text evidence="1">Belongs to the peptidase S1C family.</text>
</comment>
<proteinExistence type="inferred from homology"/>
<feature type="transmembrane region" description="Helical" evidence="5">
    <location>
        <begin position="56"/>
        <end position="73"/>
    </location>
</feature>
<dbReference type="PRINTS" id="PR00834">
    <property type="entry name" value="PROTEASES2C"/>
</dbReference>
<dbReference type="PANTHER" id="PTHR43343:SF3">
    <property type="entry name" value="PROTEASE DO-LIKE 8, CHLOROPLASTIC"/>
    <property type="match status" value="1"/>
</dbReference>
<feature type="region of interest" description="Disordered" evidence="4">
    <location>
        <begin position="1"/>
        <end position="42"/>
    </location>
</feature>